<dbReference type="Proteomes" id="UP000612746">
    <property type="component" value="Unassembled WGS sequence"/>
</dbReference>
<dbReference type="PANTHER" id="PTHR48081:SF26">
    <property type="entry name" value="ALPHA_BETA HYDROLASE FOLD-3 DOMAIN-CONTAINING PROTEIN"/>
    <property type="match status" value="1"/>
</dbReference>
<protein>
    <recommendedName>
        <fullName evidence="2">Alpha/beta hydrolase fold-3 domain-containing protein</fullName>
    </recommendedName>
</protein>
<gene>
    <name evidence="3" type="ORF">INT44_002079</name>
</gene>
<evidence type="ECO:0000313" key="3">
    <source>
        <dbReference type="EMBL" id="KAG2185289.1"/>
    </source>
</evidence>
<evidence type="ECO:0000313" key="4">
    <source>
        <dbReference type="Proteomes" id="UP000612746"/>
    </source>
</evidence>
<organism evidence="3 4">
    <name type="scientific">Umbelopsis vinacea</name>
    <dbReference type="NCBI Taxonomy" id="44442"/>
    <lineage>
        <taxon>Eukaryota</taxon>
        <taxon>Fungi</taxon>
        <taxon>Fungi incertae sedis</taxon>
        <taxon>Mucoromycota</taxon>
        <taxon>Mucoromycotina</taxon>
        <taxon>Umbelopsidomycetes</taxon>
        <taxon>Umbelopsidales</taxon>
        <taxon>Umbelopsidaceae</taxon>
        <taxon>Umbelopsis</taxon>
    </lineage>
</organism>
<dbReference type="InterPro" id="IPR029058">
    <property type="entry name" value="AB_hydrolase_fold"/>
</dbReference>
<dbReference type="AlphaFoldDB" id="A0A8H7UNH8"/>
<dbReference type="InterPro" id="IPR050300">
    <property type="entry name" value="GDXG_lipolytic_enzyme"/>
</dbReference>
<dbReference type="SUPFAM" id="SSF53474">
    <property type="entry name" value="alpha/beta-Hydrolases"/>
    <property type="match status" value="1"/>
</dbReference>
<name>A0A8H7UNH8_9FUNG</name>
<dbReference type="Gene3D" id="3.40.50.1820">
    <property type="entry name" value="alpha/beta hydrolase"/>
    <property type="match status" value="1"/>
</dbReference>
<dbReference type="EMBL" id="JAEPRA010000005">
    <property type="protein sequence ID" value="KAG2185289.1"/>
    <property type="molecule type" value="Genomic_DNA"/>
</dbReference>
<accession>A0A8H7UNH8</accession>
<sequence>MAYRKLAANLAYAAKLSQVGFGSPPKLSTAKTILDTVLPSPTLVSNVIRDHYTKGPPAKSWSLEFHVAIAFIRDLIDRSRFHTVEHMQWLTSQLHVPLPPFTTSKDFTVPSSYRMKAGSVIESAIDKNDYPAIGWDWIGDKRTAPPLSGEWLAGEDEPGEKRNESVVLYVHGGAGYMGSTMTHRLLTSSIAKASSLSIFQIATGGRVCAINQRLAPQHPFPAPLEDALATYLQLIDKGNSEGVDPKNLIIAGESHGGGMVMALLLLLRDCNLPMPAGAIGLSPWVDLTHSLPSILSNISTDYLPASGFSHKHSRALEFNNLPQFEPEALGPLGKAVRLPMSHEDLDRVQFYAPNSTLKMRYVSPIFDERGLHGLPPLLIQVGTAERLRDESIYSAYKAANQIPGSPSPQTTALPPTQVKLELYVDQPHVFQMILATKQRAVAIRQIGEFVKSLTTGRENAGNQVKNPNHLQVCTVQPNGDITDGMTDPPTKEVWDLWEKRLERPSLRERLEEVQHTLSNLRP</sequence>
<comment type="caution">
    <text evidence="3">The sequence shown here is derived from an EMBL/GenBank/DDBJ whole genome shotgun (WGS) entry which is preliminary data.</text>
</comment>
<keyword evidence="1" id="KW-0378">Hydrolase</keyword>
<proteinExistence type="predicted"/>
<dbReference type="InterPro" id="IPR013094">
    <property type="entry name" value="AB_hydrolase_3"/>
</dbReference>
<dbReference type="PANTHER" id="PTHR48081">
    <property type="entry name" value="AB HYDROLASE SUPERFAMILY PROTEIN C4A8.06C"/>
    <property type="match status" value="1"/>
</dbReference>
<dbReference type="GO" id="GO:0016787">
    <property type="term" value="F:hydrolase activity"/>
    <property type="evidence" value="ECO:0007669"/>
    <property type="project" value="UniProtKB-KW"/>
</dbReference>
<dbReference type="OrthoDB" id="408631at2759"/>
<evidence type="ECO:0000256" key="1">
    <source>
        <dbReference type="ARBA" id="ARBA00022801"/>
    </source>
</evidence>
<evidence type="ECO:0000259" key="2">
    <source>
        <dbReference type="Pfam" id="PF07859"/>
    </source>
</evidence>
<dbReference type="Pfam" id="PF07859">
    <property type="entry name" value="Abhydrolase_3"/>
    <property type="match status" value="1"/>
</dbReference>
<reference evidence="3" key="1">
    <citation type="submission" date="2020-12" db="EMBL/GenBank/DDBJ databases">
        <title>Metabolic potential, ecology and presence of endohyphal bacteria is reflected in genomic diversity of Mucoromycotina.</title>
        <authorList>
            <person name="Muszewska A."/>
            <person name="Okrasinska A."/>
            <person name="Steczkiewicz K."/>
            <person name="Drgas O."/>
            <person name="Orlowska M."/>
            <person name="Perlinska-Lenart U."/>
            <person name="Aleksandrzak-Piekarczyk T."/>
            <person name="Szatraj K."/>
            <person name="Zielenkiewicz U."/>
            <person name="Pilsyk S."/>
            <person name="Malc E."/>
            <person name="Mieczkowski P."/>
            <person name="Kruszewska J.S."/>
            <person name="Biernat P."/>
            <person name="Pawlowska J."/>
        </authorList>
    </citation>
    <scope>NUCLEOTIDE SEQUENCE</scope>
    <source>
        <strain evidence="3">WA0000051536</strain>
    </source>
</reference>
<feature type="domain" description="Alpha/beta hydrolase fold-3" evidence="2">
    <location>
        <begin position="167"/>
        <end position="294"/>
    </location>
</feature>
<keyword evidence="4" id="KW-1185">Reference proteome</keyword>